<evidence type="ECO:0000313" key="2">
    <source>
        <dbReference type="EMBL" id="SPX62406.1"/>
    </source>
</evidence>
<dbReference type="AlphaFoldDB" id="A0A0W0U538"/>
<sequence length="368" mass="39642">MFSKKLLSFTIFSILMNPFQTGMAGEMGVKEGRFDVYIPNLPASNEFSAGAIFLRPGGSNDYAVLVDPFNSNVSTPILSPSWQPEGIDPDFSAGFSLNFRHVFPESGNDINFYWAHLHTTDNGTFPVNRTAPPAQQMAGPFWNIGPDAGTTSAANGQLQYRYDVFNTDLAKHIYFDPNLKSRIFAGISGLWLEQKIIANFSGIDPILGPYTFGITTKSKYNAAGIRLGIDGEYQGFYNINAVGLLAGNLYIGSQQPSTGAAGTGSVLAGTGIPVNHQSISHKSFVQVVPALDAKLGLKYSRQSNDKLFSIEAGYMAAIYVNAIQNYVPSTYVPGSLGIVSGAVFLQSLLKTTDSFSVDGPYVTASLKM</sequence>
<dbReference type="Pfam" id="PF05150">
    <property type="entry name" value="Legionella_OMP"/>
    <property type="match status" value="1"/>
</dbReference>
<reference evidence="2 4" key="2">
    <citation type="submission" date="2018-06" db="EMBL/GenBank/DDBJ databases">
        <authorList>
            <consortium name="Pathogen Informatics"/>
            <person name="Doyle S."/>
        </authorList>
    </citation>
    <scope>NUCLEOTIDE SEQUENCE [LARGE SCALE GENOMIC DNA]</scope>
    <source>
        <strain evidence="2 4">NCTC12022</strain>
    </source>
</reference>
<evidence type="ECO:0000313" key="4">
    <source>
        <dbReference type="Proteomes" id="UP000251942"/>
    </source>
</evidence>
<dbReference type="InterPro" id="IPR007825">
    <property type="entry name" value="Major_OMP_Legionella"/>
</dbReference>
<accession>A0A0W0U538</accession>
<gene>
    <name evidence="1" type="ORF">Lfee_0565</name>
    <name evidence="2" type="ORF">NCTC12022_03165</name>
</gene>
<reference evidence="1 3" key="1">
    <citation type="submission" date="2015-11" db="EMBL/GenBank/DDBJ databases">
        <title>Genomic analysis of 38 Legionella species identifies large and diverse effector repertoires.</title>
        <authorList>
            <person name="Burstein D."/>
            <person name="Amaro F."/>
            <person name="Zusman T."/>
            <person name="Lifshitz Z."/>
            <person name="Cohen O."/>
            <person name="Gilbert J.A."/>
            <person name="Pupko T."/>
            <person name="Shuman H.A."/>
            <person name="Segal G."/>
        </authorList>
    </citation>
    <scope>NUCLEOTIDE SEQUENCE [LARGE SCALE GENOMIC DNA]</scope>
    <source>
        <strain evidence="1 3">WO-44C</strain>
    </source>
</reference>
<dbReference type="Proteomes" id="UP000251942">
    <property type="component" value="Unassembled WGS sequence"/>
</dbReference>
<dbReference type="EMBL" id="LNYB01000018">
    <property type="protein sequence ID" value="KTD02949.1"/>
    <property type="molecule type" value="Genomic_DNA"/>
</dbReference>
<name>A0A0W0U538_9GAMM</name>
<dbReference type="Proteomes" id="UP000054698">
    <property type="component" value="Unassembled WGS sequence"/>
</dbReference>
<dbReference type="EMBL" id="UASS01000038">
    <property type="protein sequence ID" value="SPX62406.1"/>
    <property type="molecule type" value="Genomic_DNA"/>
</dbReference>
<dbReference type="OrthoDB" id="8134661at2"/>
<evidence type="ECO:0000313" key="1">
    <source>
        <dbReference type="EMBL" id="KTD02949.1"/>
    </source>
</evidence>
<dbReference type="PATRIC" id="fig|453.4.peg.612"/>
<protein>
    <submittedName>
        <fullName evidence="1">Major outer membrane protein</fullName>
    </submittedName>
</protein>
<keyword evidence="3" id="KW-1185">Reference proteome</keyword>
<evidence type="ECO:0000313" key="3">
    <source>
        <dbReference type="Proteomes" id="UP000054698"/>
    </source>
</evidence>
<dbReference type="RefSeq" id="WP_058443783.1">
    <property type="nucleotide sequence ID" value="NZ_CAAAHT010000028.1"/>
</dbReference>
<proteinExistence type="predicted"/>
<organism evidence="1 3">
    <name type="scientific">Legionella feeleii</name>
    <dbReference type="NCBI Taxonomy" id="453"/>
    <lineage>
        <taxon>Bacteria</taxon>
        <taxon>Pseudomonadati</taxon>
        <taxon>Pseudomonadota</taxon>
        <taxon>Gammaproteobacteria</taxon>
        <taxon>Legionellales</taxon>
        <taxon>Legionellaceae</taxon>
        <taxon>Legionella</taxon>
    </lineage>
</organism>